<keyword evidence="6 9" id="KW-1133">Transmembrane helix</keyword>
<dbReference type="InParanoid" id="A0A0D2GJE2"/>
<evidence type="ECO:0000256" key="6">
    <source>
        <dbReference type="ARBA" id="ARBA00022989"/>
    </source>
</evidence>
<reference evidence="11 12" key="1">
    <citation type="submission" date="2013-11" db="EMBL/GenBank/DDBJ databases">
        <title>Metagenomic analysis of a methanogenic consortium involved in long chain n-alkane degradation.</title>
        <authorList>
            <person name="Davidova I.A."/>
            <person name="Callaghan A.V."/>
            <person name="Wawrik B."/>
            <person name="Pruitt S."/>
            <person name="Marks C."/>
            <person name="Duncan K.E."/>
            <person name="Suflita J.M."/>
        </authorList>
    </citation>
    <scope>NUCLEOTIDE SEQUENCE [LARGE SCALE GENOMIC DNA]</scope>
    <source>
        <strain evidence="11 12">SPR</strain>
    </source>
</reference>
<keyword evidence="2" id="KW-0813">Transport</keyword>
<evidence type="ECO:0000313" key="12">
    <source>
        <dbReference type="Proteomes" id="UP000032233"/>
    </source>
</evidence>
<dbReference type="RefSeq" id="WP_052514934.1">
    <property type="nucleotide sequence ID" value="NZ_AZAC01000008.1"/>
</dbReference>
<organism evidence="11 12">
    <name type="scientific">Dethiosulfatarculus sandiegensis</name>
    <dbReference type="NCBI Taxonomy" id="1429043"/>
    <lineage>
        <taxon>Bacteria</taxon>
        <taxon>Pseudomonadati</taxon>
        <taxon>Thermodesulfobacteriota</taxon>
        <taxon>Desulfarculia</taxon>
        <taxon>Desulfarculales</taxon>
        <taxon>Desulfarculaceae</taxon>
        <taxon>Dethiosulfatarculus</taxon>
    </lineage>
</organism>
<keyword evidence="4" id="KW-0997">Cell inner membrane</keyword>
<dbReference type="GO" id="GO:0005886">
    <property type="term" value="C:plasma membrane"/>
    <property type="evidence" value="ECO:0007669"/>
    <property type="project" value="UniProtKB-SubCell"/>
</dbReference>
<keyword evidence="7 9" id="KW-0472">Membrane</keyword>
<dbReference type="PANTHER" id="PTHR35011">
    <property type="entry name" value="2,3-DIKETO-L-GULONATE TRAP TRANSPORTER SMALL PERMEASE PROTEIN YIAM"/>
    <property type="match status" value="1"/>
</dbReference>
<keyword evidence="5 9" id="KW-0812">Transmembrane</keyword>
<dbReference type="InterPro" id="IPR007387">
    <property type="entry name" value="TRAP_DctQ"/>
</dbReference>
<evidence type="ECO:0000256" key="2">
    <source>
        <dbReference type="ARBA" id="ARBA00022448"/>
    </source>
</evidence>
<dbReference type="PANTHER" id="PTHR35011:SF4">
    <property type="entry name" value="SLL1102 PROTEIN"/>
    <property type="match status" value="1"/>
</dbReference>
<gene>
    <name evidence="11" type="ORF">X474_07095</name>
</gene>
<name>A0A0D2GJE2_9BACT</name>
<evidence type="ECO:0000256" key="3">
    <source>
        <dbReference type="ARBA" id="ARBA00022475"/>
    </source>
</evidence>
<evidence type="ECO:0000256" key="7">
    <source>
        <dbReference type="ARBA" id="ARBA00023136"/>
    </source>
</evidence>
<feature type="transmembrane region" description="Helical" evidence="9">
    <location>
        <begin position="51"/>
        <end position="67"/>
    </location>
</feature>
<evidence type="ECO:0000256" key="9">
    <source>
        <dbReference type="SAM" id="Phobius"/>
    </source>
</evidence>
<protein>
    <recommendedName>
        <fullName evidence="10">Tripartite ATP-independent periplasmic transporters DctQ component domain-containing protein</fullName>
    </recommendedName>
</protein>
<dbReference type="STRING" id="1429043.X474_07095"/>
<proteinExistence type="inferred from homology"/>
<evidence type="ECO:0000256" key="5">
    <source>
        <dbReference type="ARBA" id="ARBA00022692"/>
    </source>
</evidence>
<comment type="similarity">
    <text evidence="8">Belongs to the TRAP transporter small permease family.</text>
</comment>
<evidence type="ECO:0000256" key="8">
    <source>
        <dbReference type="ARBA" id="ARBA00038436"/>
    </source>
</evidence>
<evidence type="ECO:0000313" key="11">
    <source>
        <dbReference type="EMBL" id="KIX14907.1"/>
    </source>
</evidence>
<feature type="transmembrane region" description="Helical" evidence="9">
    <location>
        <begin position="12"/>
        <end position="31"/>
    </location>
</feature>
<sequence length="167" mass="18842">MGLVRIIDKISEWTGAIAAWLVIPLMLVVMHEVWARHVMNNPTGWGYDTCWMIFAAQFLIGGAYTLYRNGHIRIDIFYHTLSERGKLIYDTIISLVIILPPMILFTYGGVIYAAEAWISGENLSTTNWMFPAGPSKSLIPIGFFLLGLQCVADIIRNIHTLKKGNQQ</sequence>
<dbReference type="Proteomes" id="UP000032233">
    <property type="component" value="Unassembled WGS sequence"/>
</dbReference>
<keyword evidence="12" id="KW-1185">Reference proteome</keyword>
<comment type="caution">
    <text evidence="11">The sequence shown here is derived from an EMBL/GenBank/DDBJ whole genome shotgun (WGS) entry which is preliminary data.</text>
</comment>
<evidence type="ECO:0000256" key="1">
    <source>
        <dbReference type="ARBA" id="ARBA00004429"/>
    </source>
</evidence>
<accession>A0A0D2GJE2</accession>
<feature type="transmembrane region" description="Helical" evidence="9">
    <location>
        <begin position="138"/>
        <end position="155"/>
    </location>
</feature>
<dbReference type="EMBL" id="AZAC01000008">
    <property type="protein sequence ID" value="KIX14907.1"/>
    <property type="molecule type" value="Genomic_DNA"/>
</dbReference>
<feature type="transmembrane region" description="Helical" evidence="9">
    <location>
        <begin position="87"/>
        <end position="118"/>
    </location>
</feature>
<evidence type="ECO:0000256" key="4">
    <source>
        <dbReference type="ARBA" id="ARBA00022519"/>
    </source>
</evidence>
<dbReference type="Pfam" id="PF04290">
    <property type="entry name" value="DctQ"/>
    <property type="match status" value="1"/>
</dbReference>
<dbReference type="InterPro" id="IPR055348">
    <property type="entry name" value="DctQ"/>
</dbReference>
<evidence type="ECO:0000259" key="10">
    <source>
        <dbReference type="Pfam" id="PF04290"/>
    </source>
</evidence>
<keyword evidence="3" id="KW-1003">Cell membrane</keyword>
<comment type="subcellular location">
    <subcellularLocation>
        <location evidence="1">Cell inner membrane</location>
        <topology evidence="1">Multi-pass membrane protein</topology>
    </subcellularLocation>
</comment>
<dbReference type="AlphaFoldDB" id="A0A0D2GJE2"/>
<feature type="domain" description="Tripartite ATP-independent periplasmic transporters DctQ component" evidence="10">
    <location>
        <begin position="25"/>
        <end position="158"/>
    </location>
</feature>
<dbReference type="OrthoDB" id="9795655at2"/>